<evidence type="ECO:0000313" key="10">
    <source>
        <dbReference type="EMBL" id="KAF2894943.1"/>
    </source>
</evidence>
<dbReference type="CDD" id="cd05836">
    <property type="entry name" value="PWWP_GLYR1"/>
    <property type="match status" value="1"/>
</dbReference>
<evidence type="ECO:0000256" key="7">
    <source>
        <dbReference type="ARBA" id="ARBA00082969"/>
    </source>
</evidence>
<dbReference type="InterPro" id="IPR008927">
    <property type="entry name" value="6-PGluconate_DH-like_C_sf"/>
</dbReference>
<dbReference type="PANTHER" id="PTHR43580:SF2">
    <property type="entry name" value="CYTOKINE-LIKE NUCLEAR FACTOR N-PAC"/>
    <property type="match status" value="1"/>
</dbReference>
<evidence type="ECO:0000256" key="6">
    <source>
        <dbReference type="ARBA" id="ARBA00078412"/>
    </source>
</evidence>
<evidence type="ECO:0000256" key="8">
    <source>
        <dbReference type="SAM" id="MobiDB-lite"/>
    </source>
</evidence>
<accession>A0A8K0GE51</accession>
<feature type="compositionally biased region" description="Basic and acidic residues" evidence="8">
    <location>
        <begin position="115"/>
        <end position="124"/>
    </location>
</feature>
<dbReference type="SUPFAM" id="SSF63748">
    <property type="entry name" value="Tudor/PWWP/MBT"/>
    <property type="match status" value="1"/>
</dbReference>
<dbReference type="EMBL" id="VTPC01006409">
    <property type="protein sequence ID" value="KAF2894943.1"/>
    <property type="molecule type" value="Genomic_DNA"/>
</dbReference>
<dbReference type="InterPro" id="IPR000313">
    <property type="entry name" value="PWWP_dom"/>
</dbReference>
<keyword evidence="3" id="KW-0158">Chromosome</keyword>
<evidence type="ECO:0000256" key="5">
    <source>
        <dbReference type="ARBA" id="ARBA00034140"/>
    </source>
</evidence>
<dbReference type="GO" id="GO:0000785">
    <property type="term" value="C:chromatin"/>
    <property type="evidence" value="ECO:0007669"/>
    <property type="project" value="TreeGrafter"/>
</dbReference>
<evidence type="ECO:0000313" key="11">
    <source>
        <dbReference type="Proteomes" id="UP000801492"/>
    </source>
</evidence>
<dbReference type="InterPro" id="IPR006115">
    <property type="entry name" value="6PGDH_NADP-bd"/>
</dbReference>
<dbReference type="Pfam" id="PF00855">
    <property type="entry name" value="PWWP"/>
    <property type="match status" value="1"/>
</dbReference>
<reference evidence="10" key="1">
    <citation type="submission" date="2019-08" db="EMBL/GenBank/DDBJ databases">
        <title>The genome of the North American firefly Photinus pyralis.</title>
        <authorList>
            <consortium name="Photinus pyralis genome working group"/>
            <person name="Fallon T.R."/>
            <person name="Sander Lower S.E."/>
            <person name="Weng J.-K."/>
        </authorList>
    </citation>
    <scope>NUCLEOTIDE SEQUENCE</scope>
    <source>
        <strain evidence="10">TRF0915ILg1</strain>
        <tissue evidence="10">Whole body</tissue>
    </source>
</reference>
<dbReference type="FunFam" id="3.40.50.720:FF:000058">
    <property type="entry name" value="Putative oxidoreductase GLYR1 homolog"/>
    <property type="match status" value="1"/>
</dbReference>
<dbReference type="GO" id="GO:0003677">
    <property type="term" value="F:DNA binding"/>
    <property type="evidence" value="ECO:0007669"/>
    <property type="project" value="TreeGrafter"/>
</dbReference>
<feature type="domain" description="PWWP" evidence="9">
    <location>
        <begin position="7"/>
        <end position="66"/>
    </location>
</feature>
<dbReference type="Pfam" id="PF03446">
    <property type="entry name" value="NAD_binding_2"/>
    <property type="match status" value="1"/>
</dbReference>
<evidence type="ECO:0000256" key="2">
    <source>
        <dbReference type="ARBA" id="ARBA00007598"/>
    </source>
</evidence>
<comment type="caution">
    <text evidence="10">The sequence shown here is derived from an EMBL/GenBank/DDBJ whole genome shotgun (WGS) entry which is preliminary data.</text>
</comment>
<dbReference type="Gene3D" id="3.40.50.720">
    <property type="entry name" value="NAD(P)-binding Rossmann-like Domain"/>
    <property type="match status" value="1"/>
</dbReference>
<dbReference type="Proteomes" id="UP000801492">
    <property type="component" value="Unassembled WGS sequence"/>
</dbReference>
<dbReference type="SUPFAM" id="SSF48179">
    <property type="entry name" value="6-phosphogluconate dehydrogenase C-terminal domain-like"/>
    <property type="match status" value="1"/>
</dbReference>
<keyword evidence="11" id="KW-1185">Reference proteome</keyword>
<organism evidence="10 11">
    <name type="scientific">Ignelater luminosus</name>
    <name type="common">Cucubano</name>
    <name type="synonym">Pyrophorus luminosus</name>
    <dbReference type="NCBI Taxonomy" id="2038154"/>
    <lineage>
        <taxon>Eukaryota</taxon>
        <taxon>Metazoa</taxon>
        <taxon>Ecdysozoa</taxon>
        <taxon>Arthropoda</taxon>
        <taxon>Hexapoda</taxon>
        <taxon>Insecta</taxon>
        <taxon>Pterygota</taxon>
        <taxon>Neoptera</taxon>
        <taxon>Endopterygota</taxon>
        <taxon>Coleoptera</taxon>
        <taxon>Polyphaga</taxon>
        <taxon>Elateriformia</taxon>
        <taxon>Elateroidea</taxon>
        <taxon>Elateridae</taxon>
        <taxon>Agrypninae</taxon>
        <taxon>Pyrophorini</taxon>
        <taxon>Ignelater</taxon>
    </lineage>
</organism>
<dbReference type="Gene3D" id="1.10.1040.10">
    <property type="entry name" value="N-(1-d-carboxylethyl)-l-norvaline Dehydrogenase, domain 2"/>
    <property type="match status" value="1"/>
</dbReference>
<protein>
    <recommendedName>
        <fullName evidence="5">Cytokine-like nuclear factor N-PAC</fullName>
    </recommendedName>
    <alternativeName>
        <fullName evidence="4">Glyoxylate reductase 1 homolog</fullName>
    </alternativeName>
    <alternativeName>
        <fullName evidence="7">Nuclear protein NP60 homolog</fullName>
    </alternativeName>
    <alternativeName>
        <fullName evidence="6">Putative oxidoreductase GLYR1 homolog</fullName>
    </alternativeName>
</protein>
<feature type="compositionally biased region" description="Polar residues" evidence="8">
    <location>
        <begin position="158"/>
        <end position="167"/>
    </location>
</feature>
<dbReference type="InterPro" id="IPR013328">
    <property type="entry name" value="6PGD_dom2"/>
</dbReference>
<feature type="region of interest" description="Disordered" evidence="8">
    <location>
        <begin position="115"/>
        <end position="170"/>
    </location>
</feature>
<dbReference type="SMART" id="SM00293">
    <property type="entry name" value="PWWP"/>
    <property type="match status" value="1"/>
</dbReference>
<comment type="similarity">
    <text evidence="2">Belongs to the HIBADH-related family. NP60 subfamily.</text>
</comment>
<comment type="subcellular location">
    <subcellularLocation>
        <location evidence="1">Chromosome</location>
    </subcellularLocation>
</comment>
<dbReference type="Gene3D" id="2.30.30.140">
    <property type="match status" value="1"/>
</dbReference>
<dbReference type="GO" id="GO:0031491">
    <property type="term" value="F:nucleosome binding"/>
    <property type="evidence" value="ECO:0007669"/>
    <property type="project" value="TreeGrafter"/>
</dbReference>
<dbReference type="InterPro" id="IPR051265">
    <property type="entry name" value="HIBADH-related_NP60_sf"/>
</dbReference>
<dbReference type="InterPro" id="IPR036291">
    <property type="entry name" value="NAD(P)-bd_dom_sf"/>
</dbReference>
<evidence type="ECO:0000259" key="9">
    <source>
        <dbReference type="PROSITE" id="PS50812"/>
    </source>
</evidence>
<dbReference type="Pfam" id="PF14833">
    <property type="entry name" value="NAD_binding_11"/>
    <property type="match status" value="1"/>
</dbReference>
<name>A0A8K0GE51_IGNLU</name>
<dbReference type="AlphaFoldDB" id="A0A8K0GE51"/>
<dbReference type="PANTHER" id="PTHR43580">
    <property type="entry name" value="OXIDOREDUCTASE GLYR1-RELATED"/>
    <property type="match status" value="1"/>
</dbReference>
<dbReference type="GO" id="GO:0140673">
    <property type="term" value="P:transcription elongation-coupled chromatin remodeling"/>
    <property type="evidence" value="ECO:0007669"/>
    <property type="project" value="TreeGrafter"/>
</dbReference>
<evidence type="ECO:0000256" key="1">
    <source>
        <dbReference type="ARBA" id="ARBA00004286"/>
    </source>
</evidence>
<dbReference type="OrthoDB" id="21615at2759"/>
<dbReference type="SUPFAM" id="SSF51735">
    <property type="entry name" value="NAD(P)-binding Rossmann-fold domains"/>
    <property type="match status" value="1"/>
</dbReference>
<dbReference type="GO" id="GO:0051287">
    <property type="term" value="F:NAD binding"/>
    <property type="evidence" value="ECO:0007669"/>
    <property type="project" value="InterPro"/>
</dbReference>
<dbReference type="InterPro" id="IPR029154">
    <property type="entry name" value="HIBADH-like_NADP-bd"/>
</dbReference>
<sequence>MSDKYQIGNLVWAKMKGFSPWPGLICKPKEWLKKPSKKMDIQCIYFFGTRNYAYIEESNIMPYEEYKAKLVNSCKSASFKEAVNEIEDFIKRMNEDPTFDAATFDSDRDKDATFDRIKDDEVKPTPKKKKESTGGGVKRTSGSAAKTASVKRRKPSVSEENGSSPLLSNHIAKKNYEELLNRPLVDRPRSPQLDISDVSDNLKSKHIEASTKTFGFIGLGLMGSGIVKNLINSGHKVNLWNRTIRKAEEVKNQADLTQPGQVKVWPAPCDVVYNSDIIFCCVSDTRAAKNIVFANCGVLHQQDGCSLEGKGYVELTSIDTETSKDISNVITSKGGRYLEAQLQGSKEEADNGSLIVLGAGDKTLFDDCQSCFQAMGKTAFYLGEVGYATKMNLILQVMRGVALAGLTEGFVLADRSGLSLKDVLEIFSITSMSSPALLEKARIIINQDFRNPRMPLQHMQKDLKLALELSDSLQQPLLLAATANEVFKHARRLGYDKHDSAAVYMRARH</sequence>
<proteinExistence type="inferred from homology"/>
<dbReference type="InterPro" id="IPR035501">
    <property type="entry name" value="GLYR1_PWWP"/>
</dbReference>
<evidence type="ECO:0000256" key="3">
    <source>
        <dbReference type="ARBA" id="ARBA00022454"/>
    </source>
</evidence>
<evidence type="ECO:0000256" key="4">
    <source>
        <dbReference type="ARBA" id="ARBA00030287"/>
    </source>
</evidence>
<gene>
    <name evidence="10" type="ORF">ILUMI_11229</name>
</gene>
<dbReference type="PROSITE" id="PS50812">
    <property type="entry name" value="PWWP"/>
    <property type="match status" value="1"/>
</dbReference>
<dbReference type="GO" id="GO:0050661">
    <property type="term" value="F:NADP binding"/>
    <property type="evidence" value="ECO:0007669"/>
    <property type="project" value="InterPro"/>
</dbReference>